<feature type="compositionally biased region" description="Polar residues" evidence="6">
    <location>
        <begin position="1"/>
        <end position="14"/>
    </location>
</feature>
<evidence type="ECO:0000256" key="5">
    <source>
        <dbReference type="ARBA" id="ARBA00023163"/>
    </source>
</evidence>
<dbReference type="PANTHER" id="PTHR43133">
    <property type="entry name" value="RNA POLYMERASE ECF-TYPE SIGMA FACTO"/>
    <property type="match status" value="1"/>
</dbReference>
<evidence type="ECO:0000256" key="2">
    <source>
        <dbReference type="ARBA" id="ARBA00023015"/>
    </source>
</evidence>
<dbReference type="AlphaFoldDB" id="A0A518HQP0"/>
<keyword evidence="9" id="KW-1185">Reference proteome</keyword>
<keyword evidence="3" id="KW-0731">Sigma factor</keyword>
<reference evidence="8 9" key="1">
    <citation type="submission" date="2019-03" db="EMBL/GenBank/DDBJ databases">
        <title>Deep-cultivation of Planctomycetes and their phenomic and genomic characterization uncovers novel biology.</title>
        <authorList>
            <person name="Wiegand S."/>
            <person name="Jogler M."/>
            <person name="Boedeker C."/>
            <person name="Pinto D."/>
            <person name="Vollmers J."/>
            <person name="Rivas-Marin E."/>
            <person name="Kohn T."/>
            <person name="Peeters S.H."/>
            <person name="Heuer A."/>
            <person name="Rast P."/>
            <person name="Oberbeckmann S."/>
            <person name="Bunk B."/>
            <person name="Jeske O."/>
            <person name="Meyerdierks A."/>
            <person name="Storesund J.E."/>
            <person name="Kallscheuer N."/>
            <person name="Luecker S."/>
            <person name="Lage O.M."/>
            <person name="Pohl T."/>
            <person name="Merkel B.J."/>
            <person name="Hornburger P."/>
            <person name="Mueller R.-W."/>
            <person name="Bruemmer F."/>
            <person name="Labrenz M."/>
            <person name="Spormann A.M."/>
            <person name="Op den Camp H."/>
            <person name="Overmann J."/>
            <person name="Amann R."/>
            <person name="Jetten M.S.M."/>
            <person name="Mascher T."/>
            <person name="Medema M.H."/>
            <person name="Devos D.P."/>
            <person name="Kaster A.-K."/>
            <person name="Ovreas L."/>
            <person name="Rohde M."/>
            <person name="Galperin M.Y."/>
            <person name="Jogler C."/>
        </authorList>
    </citation>
    <scope>NUCLEOTIDE SEQUENCE [LARGE SCALE GENOMIC DNA]</scope>
    <source>
        <strain evidence="8 9">Enr13</strain>
    </source>
</reference>
<evidence type="ECO:0000256" key="1">
    <source>
        <dbReference type="ARBA" id="ARBA00010641"/>
    </source>
</evidence>
<dbReference type="SUPFAM" id="SSF88946">
    <property type="entry name" value="Sigma2 domain of RNA polymerase sigma factors"/>
    <property type="match status" value="1"/>
</dbReference>
<dbReference type="GO" id="GO:0006352">
    <property type="term" value="P:DNA-templated transcription initiation"/>
    <property type="evidence" value="ECO:0007669"/>
    <property type="project" value="InterPro"/>
</dbReference>
<dbReference type="Gene3D" id="1.10.1740.10">
    <property type="match status" value="1"/>
</dbReference>
<protein>
    <submittedName>
        <fullName evidence="8">ECF sigma factor</fullName>
    </submittedName>
</protein>
<dbReference type="GO" id="GO:0003677">
    <property type="term" value="F:DNA binding"/>
    <property type="evidence" value="ECO:0007669"/>
    <property type="project" value="UniProtKB-KW"/>
</dbReference>
<dbReference type="InterPro" id="IPR039425">
    <property type="entry name" value="RNA_pol_sigma-70-like"/>
</dbReference>
<dbReference type="InterPro" id="IPR036388">
    <property type="entry name" value="WH-like_DNA-bd_sf"/>
</dbReference>
<accession>A0A518HQP0</accession>
<evidence type="ECO:0000259" key="7">
    <source>
        <dbReference type="Pfam" id="PF07638"/>
    </source>
</evidence>
<name>A0A518HQP0_9BACT</name>
<keyword evidence="4" id="KW-0238">DNA-binding</keyword>
<evidence type="ECO:0000313" key="8">
    <source>
        <dbReference type="EMBL" id="QDV43118.1"/>
    </source>
</evidence>
<organism evidence="8 9">
    <name type="scientific">Stieleria neptunia</name>
    <dbReference type="NCBI Taxonomy" id="2527979"/>
    <lineage>
        <taxon>Bacteria</taxon>
        <taxon>Pseudomonadati</taxon>
        <taxon>Planctomycetota</taxon>
        <taxon>Planctomycetia</taxon>
        <taxon>Pirellulales</taxon>
        <taxon>Pirellulaceae</taxon>
        <taxon>Stieleria</taxon>
    </lineage>
</organism>
<comment type="similarity">
    <text evidence="1">Belongs to the sigma-70 factor family. ECF subfamily.</text>
</comment>
<sequence length="233" mass="25859">MEWRNNLSVMDNQPNDPPGADSSGAERFAAALQRVRAGDDEAIGELWNGYFQRLVRLAAKRLPSNLKRAGDEEDIALSAFNSFIAGIRRDQFPDLSGPDNLWGLLITLTGRKVNAHLRFQTRQKRGGGAVRGESVFMHEDDSRKSPGIGGVSDESMTADLNVELEEACNALLDQLPDAQLRQIAVMRMDGFLVDEIADRLGLSKRATERRLQLIRRTWSEAAHSNDGELDQSV</sequence>
<dbReference type="KEGG" id="snep:Enr13x_29720"/>
<evidence type="ECO:0000256" key="4">
    <source>
        <dbReference type="ARBA" id="ARBA00023125"/>
    </source>
</evidence>
<gene>
    <name evidence="8" type="ORF">Enr13x_29720</name>
</gene>
<evidence type="ECO:0000256" key="3">
    <source>
        <dbReference type="ARBA" id="ARBA00023082"/>
    </source>
</evidence>
<dbReference type="InterPro" id="IPR013324">
    <property type="entry name" value="RNA_pol_sigma_r3/r4-like"/>
</dbReference>
<dbReference type="SUPFAM" id="SSF88659">
    <property type="entry name" value="Sigma3 and sigma4 domains of RNA polymerase sigma factors"/>
    <property type="match status" value="1"/>
</dbReference>
<evidence type="ECO:0000313" key="9">
    <source>
        <dbReference type="Proteomes" id="UP000319004"/>
    </source>
</evidence>
<keyword evidence="5" id="KW-0804">Transcription</keyword>
<feature type="region of interest" description="Disordered" evidence="6">
    <location>
        <begin position="1"/>
        <end position="24"/>
    </location>
</feature>
<dbReference type="InterPro" id="IPR013325">
    <property type="entry name" value="RNA_pol_sigma_r2"/>
</dbReference>
<dbReference type="GO" id="GO:0016987">
    <property type="term" value="F:sigma factor activity"/>
    <property type="evidence" value="ECO:0007669"/>
    <property type="project" value="UniProtKB-KW"/>
</dbReference>
<evidence type="ECO:0000256" key="6">
    <source>
        <dbReference type="SAM" id="MobiDB-lite"/>
    </source>
</evidence>
<dbReference type="Pfam" id="PF07638">
    <property type="entry name" value="Sigma70_ECF"/>
    <property type="match status" value="1"/>
</dbReference>
<dbReference type="PANTHER" id="PTHR43133:SF8">
    <property type="entry name" value="RNA POLYMERASE SIGMA FACTOR HI_1459-RELATED"/>
    <property type="match status" value="1"/>
</dbReference>
<keyword evidence="2" id="KW-0805">Transcription regulation</keyword>
<feature type="domain" description="RNA polymerase sigma-70 ECF-like HTH" evidence="7">
    <location>
        <begin position="27"/>
        <end position="222"/>
    </location>
</feature>
<dbReference type="EMBL" id="CP037423">
    <property type="protein sequence ID" value="QDV43118.1"/>
    <property type="molecule type" value="Genomic_DNA"/>
</dbReference>
<proteinExistence type="inferred from homology"/>
<dbReference type="Gene3D" id="1.10.10.10">
    <property type="entry name" value="Winged helix-like DNA-binding domain superfamily/Winged helix DNA-binding domain"/>
    <property type="match status" value="1"/>
</dbReference>
<dbReference type="Proteomes" id="UP000319004">
    <property type="component" value="Chromosome"/>
</dbReference>
<dbReference type="InterPro" id="IPR053812">
    <property type="entry name" value="HTH_Sigma70_ECF-like"/>
</dbReference>